<feature type="transmembrane region" description="Helical" evidence="2">
    <location>
        <begin position="54"/>
        <end position="71"/>
    </location>
</feature>
<comment type="caution">
    <text evidence="3">The sequence shown here is derived from an EMBL/GenBank/DDBJ whole genome shotgun (WGS) entry which is preliminary data.</text>
</comment>
<feature type="transmembrane region" description="Helical" evidence="2">
    <location>
        <begin position="691"/>
        <end position="710"/>
    </location>
</feature>
<feature type="transmembrane region" description="Helical" evidence="2">
    <location>
        <begin position="12"/>
        <end position="34"/>
    </location>
</feature>
<feature type="transmembrane region" description="Helical" evidence="2">
    <location>
        <begin position="737"/>
        <end position="754"/>
    </location>
</feature>
<dbReference type="PANTHER" id="PTHR37544:SF1">
    <property type="entry name" value="PHOSPHORIBOSYLAMINOIMIDAZOLE-SUCCINOCARBOXAMIDE SYNTHASE"/>
    <property type="match status" value="1"/>
</dbReference>
<name>A0A9W8PWT6_9HYPO</name>
<dbReference type="AlphaFoldDB" id="A0A9W8PWT6"/>
<keyword evidence="2" id="KW-0472">Membrane</keyword>
<organism evidence="3 4">
    <name type="scientific">Fusarium irregulare</name>
    <dbReference type="NCBI Taxonomy" id="2494466"/>
    <lineage>
        <taxon>Eukaryota</taxon>
        <taxon>Fungi</taxon>
        <taxon>Dikarya</taxon>
        <taxon>Ascomycota</taxon>
        <taxon>Pezizomycotina</taxon>
        <taxon>Sordariomycetes</taxon>
        <taxon>Hypocreomycetidae</taxon>
        <taxon>Hypocreales</taxon>
        <taxon>Nectriaceae</taxon>
        <taxon>Fusarium</taxon>
        <taxon>Fusarium incarnatum-equiseti species complex</taxon>
    </lineage>
</organism>
<feature type="transmembrane region" description="Helical" evidence="2">
    <location>
        <begin position="1143"/>
        <end position="1163"/>
    </location>
</feature>
<gene>
    <name evidence="3" type="ORF">NW766_003059</name>
</gene>
<feature type="transmembrane region" description="Helical" evidence="2">
    <location>
        <begin position="766"/>
        <end position="785"/>
    </location>
</feature>
<feature type="transmembrane region" description="Helical" evidence="2">
    <location>
        <begin position="534"/>
        <end position="556"/>
    </location>
</feature>
<reference evidence="3" key="1">
    <citation type="submission" date="2022-10" db="EMBL/GenBank/DDBJ databases">
        <title>Fusarium specimens isolated from Avocado Roots.</title>
        <authorList>
            <person name="Stajich J."/>
            <person name="Roper C."/>
            <person name="Heimlech-Rivalta G."/>
        </authorList>
    </citation>
    <scope>NUCLEOTIDE SEQUENCE</scope>
    <source>
        <strain evidence="3">CF00143</strain>
    </source>
</reference>
<dbReference type="EMBL" id="JAPDHF010000004">
    <property type="protein sequence ID" value="KAJ4019345.1"/>
    <property type="molecule type" value="Genomic_DNA"/>
</dbReference>
<dbReference type="Proteomes" id="UP001152130">
    <property type="component" value="Unassembled WGS sequence"/>
</dbReference>
<keyword evidence="2" id="KW-0812">Transmembrane</keyword>
<accession>A0A9W8PWT6</accession>
<sequence length="1235" mass="135539">MPELRKARQPFWLSRAALAVFFLVFILCATSLIVLNSVITSRNGLSLTISSSSYSWTYGPTAVLIVVLSFWRRIDYYNKVREPWRELLAGPSPSKNSLLLDYITNFQVISITHAAKRRHFLIVASIAGFFLLKFIILISTALFVATETDSETVLKVQVENTFTSVVAWNTYDNYDPNRNQPNSSLFGTELVGIQSESSIWAYLSRLNNVSNGRTDWKLPDDLVTQWFALTTDASNVTRVEHPVDIFIPHVSCEDATLLARDSTKEGHGTEWRNYTFTSETCAYGGILVNPCEGERFGNVADSINSSGPCEANPQIYSSFRVNCSRSLETLIYDPNTRSEWPKDLEPFDIRYAISVADFKSTTQKSGNESEVTDMELIKSSAIICKVGYGITTANATLDPLTGNASLPTTALDGKLRLVGNLSSIALGEMLWTNLQRTSEALIVDKKVPTLKPLGSEAGSPPRAADALFQLMYAQLDRPEDLNAFYETNILKKAAISVLKGIAREFARESLLRYERVWNPAKGWVTENRLHMRPAALWTMVACFFLLGIMCLSLFFLVPRQFRWIPAMSGSLAGSAAILAQSPDLKAVLTGSSHLTTKELENKLTGLQFSATKKSNGDLEVQVASSSESVRDVSPATSKEEEHSWTPLPTHLAMLIPTFLAPLIAIGILELLHHLLQRESHFVRINGDSTTLSYIVRISSTLVIFGIATMINNLDSTIVVFAPFSNLQSGSTRPDQGILFHLLSVNPFLVMFKSLQRHQFGPAASNGATLIAGFLTIIVSGLWLPVTTLIVDHPSTAAVDNWDLGWFSSPTSDGGAGVALNLVRYGGSKTPAGIWKELVVPEISPSDNSVGTRSGANHTYSVMAVEPFLDCTAIPQESILTENLNEEVNDELEAKRVIGTSVTVQPPGIDPQCSTSSIGGYANLTFGLELRISGETYVGKYYDLPQSTAGQVSTDCPSIGMLFGTVQRYGGAIDSTLTALICSQTIRQMPVRVTYSGNPGLGNIDKVQKQGDYRMVHNGTKAHTLGFKLGGFLNESLLPFPRSTTYQSRYDSFFDHIVHRPDGHPRNTLEGAKNEWLLIRTVKEDYSEYLRHVIHRNMRAGSQSSAVNLLSATNDSSAESFQSTTTGLYSAEITHLIIDPTSKLILQILLATMTVLSFIGFLLVKIRGVLPRDPCSIGSTMALLADSQLCDTGAGILPEDAQRMDDSELVKVFDGWVFSGKLVGDTVVGEDERESK</sequence>
<keyword evidence="2" id="KW-1133">Transmembrane helix</keyword>
<protein>
    <submittedName>
        <fullName evidence="3">Uncharacterized protein</fullName>
    </submittedName>
</protein>
<proteinExistence type="predicted"/>
<dbReference type="Pfam" id="PF11915">
    <property type="entry name" value="DUF3433"/>
    <property type="match status" value="2"/>
</dbReference>
<evidence type="ECO:0000256" key="2">
    <source>
        <dbReference type="SAM" id="Phobius"/>
    </source>
</evidence>
<evidence type="ECO:0000313" key="3">
    <source>
        <dbReference type="EMBL" id="KAJ4019345.1"/>
    </source>
</evidence>
<feature type="transmembrane region" description="Helical" evidence="2">
    <location>
        <begin position="120"/>
        <end position="145"/>
    </location>
</feature>
<feature type="region of interest" description="Disordered" evidence="1">
    <location>
        <begin position="619"/>
        <end position="641"/>
    </location>
</feature>
<evidence type="ECO:0000256" key="1">
    <source>
        <dbReference type="SAM" id="MobiDB-lite"/>
    </source>
</evidence>
<dbReference type="InterPro" id="IPR021840">
    <property type="entry name" value="DUF3433"/>
</dbReference>
<keyword evidence="4" id="KW-1185">Reference proteome</keyword>
<dbReference type="PANTHER" id="PTHR37544">
    <property type="entry name" value="SPRAY-RELATED"/>
    <property type="match status" value="1"/>
</dbReference>
<evidence type="ECO:0000313" key="4">
    <source>
        <dbReference type="Proteomes" id="UP001152130"/>
    </source>
</evidence>
<dbReference type="OrthoDB" id="5332281at2759"/>